<dbReference type="Gene3D" id="3.40.630.10">
    <property type="entry name" value="Zn peptidases"/>
    <property type="match status" value="1"/>
</dbReference>
<sequence>MGWSASGLLDELIAALEPELAAAVGLRRELHRNPCLSGYEGPAAALLAAELGMPVQPLAGTGFITRVGPPAGPAVGLRAELDALPIHETTGVPWAAVNGAMHACGHDVHQAALVAFTRAAAAVPIPVALAPIAQPREEIAASGASEIVAGGVLEAAGIEAVLGVHVHPGLPAGSVSITGGAVNASNDEFEITVRGRGGHGAYPHTALDPVPVAARIALALYDLVRSHVNPLEAATLSIGQLEAGSAANVIPDTARLRGTVRAMSIADQQRLHRGLRQSAHYLARAAGARAEVRITHGEPVLVNDPALAGHTSAWLARAGLQLVPPLRTCGSDDFAFYTQRVSGLMAFLGVGGPADEDPPALHSSSFLPSDDAVEHAARAMAALYVGAACQLGAVTEP</sequence>
<dbReference type="PANTHER" id="PTHR11014">
    <property type="entry name" value="PEPTIDASE M20 FAMILY MEMBER"/>
    <property type="match status" value="1"/>
</dbReference>
<dbReference type="RefSeq" id="WP_237818728.1">
    <property type="nucleotide sequence ID" value="NZ_JAKLTQ010000002.1"/>
</dbReference>
<dbReference type="InterPro" id="IPR011650">
    <property type="entry name" value="Peptidase_M20_dimer"/>
</dbReference>
<accession>A0ABS9L487</accession>
<keyword evidence="3" id="KW-1185">Reference proteome</keyword>
<protein>
    <submittedName>
        <fullName evidence="2">M20 family metallopeptidase</fullName>
    </submittedName>
</protein>
<dbReference type="SUPFAM" id="SSF53187">
    <property type="entry name" value="Zn-dependent exopeptidases"/>
    <property type="match status" value="1"/>
</dbReference>
<dbReference type="Pfam" id="PF01546">
    <property type="entry name" value="Peptidase_M20"/>
    <property type="match status" value="1"/>
</dbReference>
<name>A0ABS9L487_9MICC</name>
<feature type="domain" description="Peptidase M20 dimerisation" evidence="1">
    <location>
        <begin position="188"/>
        <end position="271"/>
    </location>
</feature>
<dbReference type="Gene3D" id="3.30.70.360">
    <property type="match status" value="1"/>
</dbReference>
<evidence type="ECO:0000313" key="3">
    <source>
        <dbReference type="Proteomes" id="UP001165368"/>
    </source>
</evidence>
<organism evidence="2 3">
    <name type="scientific">Arthrobacter hankyongi</name>
    <dbReference type="NCBI Taxonomy" id="2904801"/>
    <lineage>
        <taxon>Bacteria</taxon>
        <taxon>Bacillati</taxon>
        <taxon>Actinomycetota</taxon>
        <taxon>Actinomycetes</taxon>
        <taxon>Micrococcales</taxon>
        <taxon>Micrococcaceae</taxon>
        <taxon>Arthrobacter</taxon>
    </lineage>
</organism>
<comment type="caution">
    <text evidence="2">The sequence shown here is derived from an EMBL/GenBank/DDBJ whole genome shotgun (WGS) entry which is preliminary data.</text>
</comment>
<dbReference type="NCBIfam" id="TIGR01891">
    <property type="entry name" value="amidohydrolases"/>
    <property type="match status" value="1"/>
</dbReference>
<evidence type="ECO:0000313" key="2">
    <source>
        <dbReference type="EMBL" id="MCG2621484.1"/>
    </source>
</evidence>
<dbReference type="InterPro" id="IPR036264">
    <property type="entry name" value="Bact_exopeptidase_dim_dom"/>
</dbReference>
<dbReference type="SUPFAM" id="SSF55031">
    <property type="entry name" value="Bacterial exopeptidase dimerisation domain"/>
    <property type="match status" value="1"/>
</dbReference>
<dbReference type="Pfam" id="PF07687">
    <property type="entry name" value="M20_dimer"/>
    <property type="match status" value="1"/>
</dbReference>
<proteinExistence type="predicted"/>
<gene>
    <name evidence="2" type="ORF">LVY72_06080</name>
</gene>
<dbReference type="InterPro" id="IPR002933">
    <property type="entry name" value="Peptidase_M20"/>
</dbReference>
<dbReference type="PANTHER" id="PTHR11014:SF63">
    <property type="entry name" value="METALLOPEPTIDASE, PUTATIVE (AFU_ORTHOLOGUE AFUA_6G09600)-RELATED"/>
    <property type="match status" value="1"/>
</dbReference>
<dbReference type="Proteomes" id="UP001165368">
    <property type="component" value="Unassembled WGS sequence"/>
</dbReference>
<dbReference type="InterPro" id="IPR017439">
    <property type="entry name" value="Amidohydrolase"/>
</dbReference>
<dbReference type="CDD" id="cd03886">
    <property type="entry name" value="M20_Acy1"/>
    <property type="match status" value="1"/>
</dbReference>
<evidence type="ECO:0000259" key="1">
    <source>
        <dbReference type="Pfam" id="PF07687"/>
    </source>
</evidence>
<dbReference type="EMBL" id="JAKLTQ010000002">
    <property type="protein sequence ID" value="MCG2621484.1"/>
    <property type="molecule type" value="Genomic_DNA"/>
</dbReference>
<reference evidence="2" key="1">
    <citation type="submission" date="2022-01" db="EMBL/GenBank/DDBJ databases">
        <authorList>
            <person name="Jo J.-H."/>
            <person name="Im W.-T."/>
        </authorList>
    </citation>
    <scope>NUCLEOTIDE SEQUENCE</scope>
    <source>
        <strain evidence="2">I2-34</strain>
    </source>
</reference>
<dbReference type="PIRSF" id="PIRSF005962">
    <property type="entry name" value="Pept_M20D_amidohydro"/>
    <property type="match status" value="1"/>
</dbReference>